<protein>
    <submittedName>
        <fullName evidence="2">Xre family transcriptional regulator</fullName>
    </submittedName>
</protein>
<dbReference type="GO" id="GO:0003677">
    <property type="term" value="F:DNA binding"/>
    <property type="evidence" value="ECO:0007669"/>
    <property type="project" value="InterPro"/>
</dbReference>
<evidence type="ECO:0000313" key="2">
    <source>
        <dbReference type="EMBL" id="POR48978.1"/>
    </source>
</evidence>
<accession>A0A2S4M2M8</accession>
<evidence type="ECO:0000313" key="3">
    <source>
        <dbReference type="Proteomes" id="UP000236919"/>
    </source>
</evidence>
<name>A0A2S4M2M8_9HYPH</name>
<dbReference type="SUPFAM" id="SSF47413">
    <property type="entry name" value="lambda repressor-like DNA-binding domains"/>
    <property type="match status" value="1"/>
</dbReference>
<dbReference type="SMART" id="SM00530">
    <property type="entry name" value="HTH_XRE"/>
    <property type="match status" value="1"/>
</dbReference>
<dbReference type="RefSeq" id="WP_103719913.1">
    <property type="nucleotide sequence ID" value="NZ_PQFZ01000013.1"/>
</dbReference>
<gene>
    <name evidence="2" type="ORF">CYD53_113109</name>
</gene>
<dbReference type="CDD" id="cd00093">
    <property type="entry name" value="HTH_XRE"/>
    <property type="match status" value="1"/>
</dbReference>
<sequence length="98" mass="11063">MTKDQTLSVREWGLAQMSDPEFKREYDALEEEFALLTSLIRARTRAGLTQEELAQRMGTTQSVIARLESGRGKPSTRTLERYAQATGTKLRITLEAAE</sequence>
<proteinExistence type="predicted"/>
<evidence type="ECO:0000259" key="1">
    <source>
        <dbReference type="PROSITE" id="PS50943"/>
    </source>
</evidence>
<dbReference type="InterPro" id="IPR001387">
    <property type="entry name" value="Cro/C1-type_HTH"/>
</dbReference>
<dbReference type="Pfam" id="PF01381">
    <property type="entry name" value="HTH_3"/>
    <property type="match status" value="1"/>
</dbReference>
<dbReference type="Gene3D" id="1.10.260.40">
    <property type="entry name" value="lambda repressor-like DNA-binding domains"/>
    <property type="match status" value="1"/>
</dbReference>
<organism evidence="2 3">
    <name type="scientific">Bosea psychrotolerans</name>
    <dbReference type="NCBI Taxonomy" id="1871628"/>
    <lineage>
        <taxon>Bacteria</taxon>
        <taxon>Pseudomonadati</taxon>
        <taxon>Pseudomonadota</taxon>
        <taxon>Alphaproteobacteria</taxon>
        <taxon>Hyphomicrobiales</taxon>
        <taxon>Boseaceae</taxon>
        <taxon>Bosea</taxon>
    </lineage>
</organism>
<feature type="domain" description="HTH cro/C1-type" evidence="1">
    <location>
        <begin position="39"/>
        <end position="97"/>
    </location>
</feature>
<dbReference type="Proteomes" id="UP000236919">
    <property type="component" value="Unassembled WGS sequence"/>
</dbReference>
<dbReference type="InterPro" id="IPR010982">
    <property type="entry name" value="Lambda_DNA-bd_dom_sf"/>
</dbReference>
<comment type="caution">
    <text evidence="2">The sequence shown here is derived from an EMBL/GenBank/DDBJ whole genome shotgun (WGS) entry which is preliminary data.</text>
</comment>
<dbReference type="AlphaFoldDB" id="A0A2S4M2M8"/>
<dbReference type="EMBL" id="PQFZ01000013">
    <property type="protein sequence ID" value="POR48978.1"/>
    <property type="molecule type" value="Genomic_DNA"/>
</dbReference>
<dbReference type="PROSITE" id="PS50943">
    <property type="entry name" value="HTH_CROC1"/>
    <property type="match status" value="1"/>
</dbReference>
<dbReference type="OrthoDB" id="9792093at2"/>
<reference evidence="2 3" key="1">
    <citation type="submission" date="2018-01" db="EMBL/GenBank/DDBJ databases">
        <title>Genomic Encyclopedia of Type Strains, Phase III (KMG-III): the genomes of soil and plant-associated and newly described type strains.</title>
        <authorList>
            <person name="Whitman W."/>
        </authorList>
    </citation>
    <scope>NUCLEOTIDE SEQUENCE [LARGE SCALE GENOMIC DNA]</scope>
    <source>
        <strain evidence="2 3">1131</strain>
    </source>
</reference>
<keyword evidence="3" id="KW-1185">Reference proteome</keyword>